<comment type="caution">
    <text evidence="1">The sequence shown here is derived from an EMBL/GenBank/DDBJ whole genome shotgun (WGS) entry which is preliminary data.</text>
</comment>
<dbReference type="Proteomes" id="UP000789920">
    <property type="component" value="Unassembled WGS sequence"/>
</dbReference>
<evidence type="ECO:0000313" key="2">
    <source>
        <dbReference type="Proteomes" id="UP000789920"/>
    </source>
</evidence>
<proteinExistence type="predicted"/>
<gene>
    <name evidence="1" type="ORF">RPERSI_LOCUS3375</name>
</gene>
<reference evidence="1" key="1">
    <citation type="submission" date="2021-06" db="EMBL/GenBank/DDBJ databases">
        <authorList>
            <person name="Kallberg Y."/>
            <person name="Tangrot J."/>
            <person name="Rosling A."/>
        </authorList>
    </citation>
    <scope>NUCLEOTIDE SEQUENCE</scope>
    <source>
        <strain evidence="1">MA461A</strain>
    </source>
</reference>
<keyword evidence="2" id="KW-1185">Reference proteome</keyword>
<organism evidence="1 2">
    <name type="scientific">Racocetra persica</name>
    <dbReference type="NCBI Taxonomy" id="160502"/>
    <lineage>
        <taxon>Eukaryota</taxon>
        <taxon>Fungi</taxon>
        <taxon>Fungi incertae sedis</taxon>
        <taxon>Mucoromycota</taxon>
        <taxon>Glomeromycotina</taxon>
        <taxon>Glomeromycetes</taxon>
        <taxon>Diversisporales</taxon>
        <taxon>Gigasporaceae</taxon>
        <taxon>Racocetra</taxon>
    </lineage>
</organism>
<feature type="non-terminal residue" evidence="1">
    <location>
        <position position="338"/>
    </location>
</feature>
<name>A0ACA9LNN7_9GLOM</name>
<protein>
    <submittedName>
        <fullName evidence="1">28584_t:CDS:1</fullName>
    </submittedName>
</protein>
<sequence length="338" mass="39072">MGLEETLRLLDLVFENCKIRNVRFDYYWLDEVTNLIEKYELNLETVYIDNDSENIEIGIGNAVFSNISELVVQVLQNLNDELLKVEEYTNGLIYNAAHRYVQDIDNIFSSFSFNRYSTRSSSSRESSTSLSSRESSPVILKKTYTSDQNLCQLVQQKGSINLVSTLLSLTDIVSTLSSLNSDQKDKNLPLNTNISNDNLSIKPSLFWYNQKKNTGALKIENNALQSEVINLKEANTIYNKRKKISESQENELKDKIKALSDTIKEYKVTIKDLKNLEIELRNNKIEHKEKLRELITKIYLLKNKNEEVKNKRKQLENKIEDLEAKKYNKIVSKAKGGY</sequence>
<accession>A0ACA9LNN7</accession>
<dbReference type="EMBL" id="CAJVQC010004140">
    <property type="protein sequence ID" value="CAG8536708.1"/>
    <property type="molecule type" value="Genomic_DNA"/>
</dbReference>
<evidence type="ECO:0000313" key="1">
    <source>
        <dbReference type="EMBL" id="CAG8536708.1"/>
    </source>
</evidence>